<dbReference type="GO" id="GO:0004719">
    <property type="term" value="F:protein-L-isoaspartate (D-aspartate) O-methyltransferase activity"/>
    <property type="evidence" value="ECO:0007669"/>
    <property type="project" value="UniProtKB-EC"/>
</dbReference>
<evidence type="ECO:0000256" key="2">
    <source>
        <dbReference type="ARBA" id="ARBA00005369"/>
    </source>
</evidence>
<reference evidence="13" key="1">
    <citation type="submission" date="2019-12" db="EMBL/GenBank/DDBJ databases">
        <title>Actinomadura physcomitrii sp. nov., a novel actinomycete isolated from moss [Physcomitrium sphaericum (Ludw) Fuernr].</title>
        <authorList>
            <person name="Zhuang X."/>
        </authorList>
    </citation>
    <scope>NUCLEOTIDE SEQUENCE [LARGE SCALE GENOMIC DNA]</scope>
    <source>
        <strain evidence="13">LD22</strain>
    </source>
</reference>
<evidence type="ECO:0000256" key="8">
    <source>
        <dbReference type="ARBA" id="ARBA00022691"/>
    </source>
</evidence>
<evidence type="ECO:0000256" key="12">
    <source>
        <dbReference type="SAM" id="MobiDB-lite"/>
    </source>
</evidence>
<evidence type="ECO:0000313" key="14">
    <source>
        <dbReference type="Proteomes" id="UP000462055"/>
    </source>
</evidence>
<evidence type="ECO:0000313" key="13">
    <source>
        <dbReference type="EMBL" id="MVZ99054.1"/>
    </source>
</evidence>
<keyword evidence="8" id="KW-0949">S-adenosyl-L-methionine</keyword>
<evidence type="ECO:0000256" key="6">
    <source>
        <dbReference type="ARBA" id="ARBA00022603"/>
    </source>
</evidence>
<protein>
    <recommendedName>
        <fullName evidence="4">Protein-L-isoaspartate O-methyltransferase</fullName>
        <ecNumber evidence="3">2.1.1.77</ecNumber>
    </recommendedName>
    <alternativeName>
        <fullName evidence="11">L-isoaspartyl protein carboxyl methyltransferase</fullName>
    </alternativeName>
    <alternativeName>
        <fullName evidence="9">Protein L-isoaspartyl methyltransferase</fullName>
    </alternativeName>
    <alternativeName>
        <fullName evidence="10">Protein-beta-aspartate methyltransferase</fullName>
    </alternativeName>
</protein>
<evidence type="ECO:0000256" key="9">
    <source>
        <dbReference type="ARBA" id="ARBA00030757"/>
    </source>
</evidence>
<comment type="subcellular location">
    <subcellularLocation>
        <location evidence="1">Cytoplasm</location>
    </subcellularLocation>
</comment>
<proteinExistence type="inferred from homology"/>
<dbReference type="PANTHER" id="PTHR11579">
    <property type="entry name" value="PROTEIN-L-ISOASPARTATE O-METHYLTRANSFERASE"/>
    <property type="match status" value="1"/>
</dbReference>
<comment type="caution">
    <text evidence="13">The sequence shown here is derived from an EMBL/GenBank/DDBJ whole genome shotgun (WGS) entry which is preliminary data.</text>
</comment>
<name>A0A6I4M3V4_9ACTN</name>
<evidence type="ECO:0000256" key="10">
    <source>
        <dbReference type="ARBA" id="ARBA00031323"/>
    </source>
</evidence>
<organism evidence="13 14">
    <name type="scientific">Actinomadura physcomitrii</name>
    <dbReference type="NCBI Taxonomy" id="2650748"/>
    <lineage>
        <taxon>Bacteria</taxon>
        <taxon>Bacillati</taxon>
        <taxon>Actinomycetota</taxon>
        <taxon>Actinomycetes</taxon>
        <taxon>Streptosporangiales</taxon>
        <taxon>Thermomonosporaceae</taxon>
        <taxon>Actinomadura</taxon>
    </lineage>
</organism>
<dbReference type="GO" id="GO:0005737">
    <property type="term" value="C:cytoplasm"/>
    <property type="evidence" value="ECO:0007669"/>
    <property type="project" value="UniProtKB-SubCell"/>
</dbReference>
<keyword evidence="6 13" id="KW-0489">Methyltransferase</keyword>
<dbReference type="AlphaFoldDB" id="A0A6I4M3V4"/>
<dbReference type="NCBIfam" id="TIGR04364">
    <property type="entry name" value="methyltran_FxLD"/>
    <property type="match status" value="1"/>
</dbReference>
<evidence type="ECO:0000256" key="4">
    <source>
        <dbReference type="ARBA" id="ARBA00013346"/>
    </source>
</evidence>
<feature type="region of interest" description="Disordered" evidence="12">
    <location>
        <begin position="427"/>
        <end position="448"/>
    </location>
</feature>
<dbReference type="InterPro" id="IPR000682">
    <property type="entry name" value="PCMT"/>
</dbReference>
<evidence type="ECO:0000256" key="1">
    <source>
        <dbReference type="ARBA" id="ARBA00004496"/>
    </source>
</evidence>
<feature type="region of interest" description="Disordered" evidence="12">
    <location>
        <begin position="390"/>
        <end position="413"/>
    </location>
</feature>
<dbReference type="EMBL" id="WBMS02000001">
    <property type="protein sequence ID" value="MVZ99054.1"/>
    <property type="molecule type" value="Genomic_DNA"/>
</dbReference>
<dbReference type="EC" id="2.1.1.77" evidence="3"/>
<dbReference type="Gene3D" id="3.40.50.150">
    <property type="entry name" value="Vaccinia Virus protein VP39"/>
    <property type="match status" value="1"/>
</dbReference>
<dbReference type="InterPro" id="IPR029063">
    <property type="entry name" value="SAM-dependent_MTases_sf"/>
</dbReference>
<evidence type="ECO:0000256" key="7">
    <source>
        <dbReference type="ARBA" id="ARBA00022679"/>
    </source>
</evidence>
<comment type="similarity">
    <text evidence="2">Belongs to the methyltransferase superfamily. L-isoaspartyl/D-aspartyl protein methyltransferase family.</text>
</comment>
<dbReference type="SUPFAM" id="SSF53335">
    <property type="entry name" value="S-adenosyl-L-methionine-dependent methyltransferases"/>
    <property type="match status" value="1"/>
</dbReference>
<keyword evidence="7" id="KW-0808">Transferase</keyword>
<dbReference type="CDD" id="cd02440">
    <property type="entry name" value="AdoMet_MTases"/>
    <property type="match status" value="1"/>
</dbReference>
<dbReference type="GO" id="GO:0032259">
    <property type="term" value="P:methylation"/>
    <property type="evidence" value="ECO:0007669"/>
    <property type="project" value="UniProtKB-KW"/>
</dbReference>
<gene>
    <name evidence="13" type="primary">fxlM</name>
    <name evidence="13" type="ORF">F8568_001355</name>
</gene>
<keyword evidence="5" id="KW-0963">Cytoplasm</keyword>
<keyword evidence="14" id="KW-1185">Reference proteome</keyword>
<dbReference type="PANTHER" id="PTHR11579:SF0">
    <property type="entry name" value="PROTEIN-L-ISOASPARTATE(D-ASPARTATE) O-METHYLTRANSFERASE"/>
    <property type="match status" value="1"/>
</dbReference>
<evidence type="ECO:0000256" key="3">
    <source>
        <dbReference type="ARBA" id="ARBA00011890"/>
    </source>
</evidence>
<evidence type="ECO:0000256" key="11">
    <source>
        <dbReference type="ARBA" id="ARBA00031350"/>
    </source>
</evidence>
<dbReference type="Pfam" id="PF01135">
    <property type="entry name" value="PCMT"/>
    <property type="match status" value="1"/>
</dbReference>
<dbReference type="Proteomes" id="UP000462055">
    <property type="component" value="Unassembled WGS sequence"/>
</dbReference>
<accession>A0A6I4M3V4</accession>
<dbReference type="InterPro" id="IPR027573">
    <property type="entry name" value="Methyltran_FxLD"/>
</dbReference>
<sequence>MHTTPRREAESTATFVAEPAGGTAVTETNVAPDRAAELRGQMVDALVADGTIISTQVEAVMRAVPRHRFALDASLEQAYDAYKAVFTKKDEHGVITSSVSAPQIQAMMLEQADIGPGMRVLEIGSGGYNAELLAELVGEAGEVTTMDIDSDVTARAARLLADTGYGRVRVVTGDAEAGEPAGAPYDRIMVTAGAWDVPPAWTAQLAPAGRLVVPLRIKGLTRSIAFDRVADHLIGSSGQVCGFVPMQGAGVHQEQQLLVTGTGEIALRFDDGLPLEPSRLDNAVRTPRAESWTGVRVGRQEPFDTLQLFLATVLPGFCIMAVDPDLDTGLVAPSNKWFSMATVDDRGFAYLTTRPTADPQTVEFGVHAFGPNGPALTETVAAQVRAWDQEQRGGPGPRIEVHPAGTPDDRLPAGRVVDKRHSRVTISWSAARSADDQVVPPAPTAQGE</sequence>
<evidence type="ECO:0000256" key="5">
    <source>
        <dbReference type="ARBA" id="ARBA00022490"/>
    </source>
</evidence>